<dbReference type="InterPro" id="IPR015422">
    <property type="entry name" value="PyrdxlP-dep_Trfase_small"/>
</dbReference>
<dbReference type="Pfam" id="PF00266">
    <property type="entry name" value="Aminotran_5"/>
    <property type="match status" value="1"/>
</dbReference>
<sequence length="396" mass="42801">MTEAAQSKFDQYRQLVPLLSQPGVTYLNSAFAPPANNVIRQAIDKYLDEALHAATPKPGWQARAEEARSLVGRYINASPSSIAFTRDTTEGLGYFAQSLPLAPGDNVVILDTEHPNHAYTWLSLRSSAGIEVRQVPTDAACFASASTFAPFVDGRTRAIGLSSIMFHSGQKNDVAGISAAFRPRGVHVLVDFTQHVGFAPLDVRALGVSAASFSLHKGLNCPVGLACLYVEPGALRALKTPPPIVGYGAVANVRADLIAPPDEVVYHGTARRFEHLNLSYIAAAATQGSLSFYLDTMGPEAVEEHLYALGDVLREGCNGLGIGVVGPTERQRHSPHLYVLQLLDPAWKPYLLEHGIYVQHYRLGIRVSFSFYNNVGDVQRLMDVLKVGVESGIPAL</sequence>
<gene>
    <name evidence="3" type="ORF">SLS56_008564</name>
</gene>
<feature type="domain" description="Aminotransferase class V" evidence="2">
    <location>
        <begin position="28"/>
        <end position="381"/>
    </location>
</feature>
<dbReference type="SUPFAM" id="SSF53383">
    <property type="entry name" value="PLP-dependent transferases"/>
    <property type="match status" value="1"/>
</dbReference>
<dbReference type="PANTHER" id="PTHR43586:SF8">
    <property type="entry name" value="CYSTEINE DESULFURASE 1, CHLOROPLASTIC"/>
    <property type="match status" value="1"/>
</dbReference>
<name>A0ABR3SJN5_9PEZI</name>
<evidence type="ECO:0000256" key="1">
    <source>
        <dbReference type="ARBA" id="ARBA00022898"/>
    </source>
</evidence>
<dbReference type="PANTHER" id="PTHR43586">
    <property type="entry name" value="CYSTEINE DESULFURASE"/>
    <property type="match status" value="1"/>
</dbReference>
<dbReference type="Gene3D" id="3.90.1150.10">
    <property type="entry name" value="Aspartate Aminotransferase, domain 1"/>
    <property type="match status" value="1"/>
</dbReference>
<protein>
    <recommendedName>
        <fullName evidence="2">Aminotransferase class V domain-containing protein</fullName>
    </recommendedName>
</protein>
<dbReference type="InterPro" id="IPR000192">
    <property type="entry name" value="Aminotrans_V_dom"/>
</dbReference>
<reference evidence="3 4" key="1">
    <citation type="submission" date="2024-02" db="EMBL/GenBank/DDBJ databases">
        <title>De novo assembly and annotation of 12 fungi associated with fruit tree decline syndrome in Ontario, Canada.</title>
        <authorList>
            <person name="Sulman M."/>
            <person name="Ellouze W."/>
            <person name="Ilyukhin E."/>
        </authorList>
    </citation>
    <scope>NUCLEOTIDE SEQUENCE [LARGE SCALE GENOMIC DNA]</scope>
    <source>
        <strain evidence="3 4">M1-105</strain>
    </source>
</reference>
<dbReference type="InterPro" id="IPR015424">
    <property type="entry name" value="PyrdxlP-dep_Trfase"/>
</dbReference>
<comment type="caution">
    <text evidence="3">The sequence shown here is derived from an EMBL/GenBank/DDBJ whole genome shotgun (WGS) entry which is preliminary data.</text>
</comment>
<organism evidence="3 4">
    <name type="scientific">Neofusicoccum ribis</name>
    <dbReference type="NCBI Taxonomy" id="45134"/>
    <lineage>
        <taxon>Eukaryota</taxon>
        <taxon>Fungi</taxon>
        <taxon>Dikarya</taxon>
        <taxon>Ascomycota</taxon>
        <taxon>Pezizomycotina</taxon>
        <taxon>Dothideomycetes</taxon>
        <taxon>Dothideomycetes incertae sedis</taxon>
        <taxon>Botryosphaeriales</taxon>
        <taxon>Botryosphaeriaceae</taxon>
        <taxon>Neofusicoccum</taxon>
    </lineage>
</organism>
<dbReference type="EMBL" id="JAJVDC020000129">
    <property type="protein sequence ID" value="KAL1622883.1"/>
    <property type="molecule type" value="Genomic_DNA"/>
</dbReference>
<evidence type="ECO:0000259" key="2">
    <source>
        <dbReference type="Pfam" id="PF00266"/>
    </source>
</evidence>
<proteinExistence type="predicted"/>
<dbReference type="Proteomes" id="UP001521116">
    <property type="component" value="Unassembled WGS sequence"/>
</dbReference>
<evidence type="ECO:0000313" key="3">
    <source>
        <dbReference type="EMBL" id="KAL1622883.1"/>
    </source>
</evidence>
<evidence type="ECO:0000313" key="4">
    <source>
        <dbReference type="Proteomes" id="UP001521116"/>
    </source>
</evidence>
<dbReference type="InterPro" id="IPR015421">
    <property type="entry name" value="PyrdxlP-dep_Trfase_major"/>
</dbReference>
<dbReference type="Gene3D" id="3.40.640.10">
    <property type="entry name" value="Type I PLP-dependent aspartate aminotransferase-like (Major domain)"/>
    <property type="match status" value="1"/>
</dbReference>
<keyword evidence="4" id="KW-1185">Reference proteome</keyword>
<accession>A0ABR3SJN5</accession>
<keyword evidence="1" id="KW-0663">Pyridoxal phosphate</keyword>